<evidence type="ECO:0000256" key="13">
    <source>
        <dbReference type="ARBA" id="ARBA00023198"/>
    </source>
</evidence>
<feature type="chain" id="PRO_5042206407" evidence="14">
    <location>
        <begin position="20"/>
        <end position="937"/>
    </location>
</feature>
<dbReference type="FunFam" id="3.40.50.10140:FF:000001">
    <property type="entry name" value="Toll-like receptor 2"/>
    <property type="match status" value="1"/>
</dbReference>
<dbReference type="EMBL" id="OW240922">
    <property type="protein sequence ID" value="CAH2322101.1"/>
    <property type="molecule type" value="Genomic_DNA"/>
</dbReference>
<keyword evidence="17" id="KW-1185">Reference proteome</keyword>
<feature type="signal peptide" evidence="14">
    <location>
        <begin position="1"/>
        <end position="19"/>
    </location>
</feature>
<dbReference type="SUPFAM" id="SSF52200">
    <property type="entry name" value="Toll/Interleukin receptor TIR domain"/>
    <property type="match status" value="1"/>
</dbReference>
<keyword evidence="4" id="KW-0433">Leucine-rich repeat</keyword>
<evidence type="ECO:0000256" key="4">
    <source>
        <dbReference type="ARBA" id="ARBA00022614"/>
    </source>
</evidence>
<dbReference type="InterPro" id="IPR000157">
    <property type="entry name" value="TIR_dom"/>
</dbReference>
<dbReference type="PANTHER" id="PTHR24365:SF545">
    <property type="entry name" value="TOLL-LIKE RECEPTOR 12"/>
    <property type="match status" value="1"/>
</dbReference>
<keyword evidence="7" id="KW-0677">Repeat</keyword>
<dbReference type="GO" id="GO:0005886">
    <property type="term" value="C:plasma membrane"/>
    <property type="evidence" value="ECO:0007669"/>
    <property type="project" value="TreeGrafter"/>
</dbReference>
<dbReference type="Pfam" id="PF01582">
    <property type="entry name" value="TIR"/>
    <property type="match status" value="1"/>
</dbReference>
<dbReference type="PROSITE" id="PS51450">
    <property type="entry name" value="LRR"/>
    <property type="match status" value="2"/>
</dbReference>
<keyword evidence="9" id="KW-1133">Transmembrane helix</keyword>
<dbReference type="PANTHER" id="PTHR24365">
    <property type="entry name" value="TOLL-LIKE RECEPTOR"/>
    <property type="match status" value="1"/>
</dbReference>
<keyword evidence="6 14" id="KW-0732">Signal</keyword>
<dbReference type="InterPro" id="IPR003591">
    <property type="entry name" value="Leu-rich_rpt_typical-subtyp"/>
</dbReference>
<dbReference type="GO" id="GO:0006954">
    <property type="term" value="P:inflammatory response"/>
    <property type="evidence" value="ECO:0007669"/>
    <property type="project" value="UniProtKB-KW"/>
</dbReference>
<dbReference type="GO" id="GO:0045087">
    <property type="term" value="P:innate immune response"/>
    <property type="evidence" value="ECO:0007669"/>
    <property type="project" value="UniProtKB-KW"/>
</dbReference>
<evidence type="ECO:0000256" key="7">
    <source>
        <dbReference type="ARBA" id="ARBA00022737"/>
    </source>
</evidence>
<evidence type="ECO:0000256" key="6">
    <source>
        <dbReference type="ARBA" id="ARBA00022729"/>
    </source>
</evidence>
<dbReference type="Proteomes" id="UP001295444">
    <property type="component" value="Chromosome 11"/>
</dbReference>
<dbReference type="AlphaFoldDB" id="A0AAD1TCT2"/>
<evidence type="ECO:0000313" key="16">
    <source>
        <dbReference type="EMBL" id="CAH2322101.1"/>
    </source>
</evidence>
<evidence type="ECO:0000256" key="11">
    <source>
        <dbReference type="ARBA" id="ARBA00023170"/>
    </source>
</evidence>
<keyword evidence="12" id="KW-0325">Glycoprotein</keyword>
<evidence type="ECO:0000259" key="15">
    <source>
        <dbReference type="PROSITE" id="PS50104"/>
    </source>
</evidence>
<dbReference type="PROSITE" id="PS50104">
    <property type="entry name" value="TIR"/>
    <property type="match status" value="1"/>
</dbReference>
<dbReference type="Gene3D" id="3.80.10.10">
    <property type="entry name" value="Ribonuclease Inhibitor"/>
    <property type="match status" value="5"/>
</dbReference>
<evidence type="ECO:0000256" key="10">
    <source>
        <dbReference type="ARBA" id="ARBA00023136"/>
    </source>
</evidence>
<evidence type="ECO:0000256" key="5">
    <source>
        <dbReference type="ARBA" id="ARBA00022692"/>
    </source>
</evidence>
<name>A0AAD1TCT2_PELCU</name>
<keyword evidence="3" id="KW-0399">Innate immunity</keyword>
<evidence type="ECO:0000256" key="3">
    <source>
        <dbReference type="ARBA" id="ARBA00022588"/>
    </source>
</evidence>
<dbReference type="SMART" id="SM00255">
    <property type="entry name" value="TIR"/>
    <property type="match status" value="1"/>
</dbReference>
<keyword evidence="13" id="KW-0395">Inflammatory response</keyword>
<dbReference type="Gene3D" id="3.40.50.10140">
    <property type="entry name" value="Toll/interleukin-1 receptor homology (TIR) domain"/>
    <property type="match status" value="1"/>
</dbReference>
<sequence>MNILGWITYIMSTCSFCLCVLRMKCQVLEKESFSPDIHLTFDKCGEFELLNYKLGVNCDNVEALNESLVEVPLETDWLCLSNYKGRKIETAAFSQLTNLQALYITGNVELLSRTFSGLSQLSTLWIILENISTTITFHKDTFDGLNNLLELKLFGVQFSALDTSIFNNLHHLEHLILENNSIRFLSTVTKSLGRLKTLQKLSIIDNDIDVLRKEDCLHSEYPAINGQYVYFNVSVLDLSMNKLQLIENNSLCNFPHLSLFKANKTGIQTKQMFQSGIRIILTVSLTMTDMHLMELCEYSSYFKVKELLLGYNSVFKINTYTGTCTNLEKIDLSHNLLEGIYSNQIKTLKDLVYLDVSFNRINVLDICPVETLTVFSMKLEHLNISFNYVTSLSKGQFSCLQNLQVLSLEYNKIYTIEDFAFDGVTLLTFLNLENNNLFEITNFTFYSLFSLKQLNLYENSLTDTEPGAFFWFNKLEDIRLMFNNILDEIWWSQYIDVSVQHISVKTSNTFLSLLSENFNKLSNLDTMEIESKHVVVDTCQEFVFTRLKEIYLRDNLFCTCFGSVDQAIGNFTNLEKLSYDANSQDSTDIVTLNSSLQYLKKLAFLRIENTDKLIGRAPINVHELFHGLSNLKILHLKNSGINHFDSAAIFSDLNSLEFLLIENQDIQEMNEYASTSMPNLSYIYFKNVIFACNCKFGGLLSWLEYDTRASIINAHAQNCFINSIETNMLSFLRSNCQYDSNFRIFISTFSTILVFMCISIFHESIWWYSLYLFYTVKCWLNHRLRGMEEDLYRYDAFVSYNTHDEQWITEHLLPNLEQNGPPFLRVCIHNRDFEIGRDIVENIVDSIYKSRWTICLITRSYLQSHWCSLEMRMATYRLVAESKDSLIFIFLDKISREELQCYHRLTKLLDKKTYLEWPHDLNGQELFWARLRQVIGG</sequence>
<dbReference type="SUPFAM" id="SSF52047">
    <property type="entry name" value="RNI-like"/>
    <property type="match status" value="1"/>
</dbReference>
<proteinExistence type="inferred from homology"/>
<dbReference type="GO" id="GO:0038023">
    <property type="term" value="F:signaling receptor activity"/>
    <property type="evidence" value="ECO:0007669"/>
    <property type="project" value="TreeGrafter"/>
</dbReference>
<keyword evidence="8" id="KW-0391">Immunity</keyword>
<evidence type="ECO:0000256" key="8">
    <source>
        <dbReference type="ARBA" id="ARBA00022859"/>
    </source>
</evidence>
<dbReference type="SMART" id="SM00369">
    <property type="entry name" value="LRR_TYP"/>
    <property type="match status" value="7"/>
</dbReference>
<evidence type="ECO:0000256" key="1">
    <source>
        <dbReference type="ARBA" id="ARBA00004479"/>
    </source>
</evidence>
<keyword evidence="10" id="KW-0472">Membrane</keyword>
<feature type="domain" description="TIR" evidence="15">
    <location>
        <begin position="792"/>
        <end position="935"/>
    </location>
</feature>
<dbReference type="InterPro" id="IPR035897">
    <property type="entry name" value="Toll_tir_struct_dom_sf"/>
</dbReference>
<organism evidence="16 17">
    <name type="scientific">Pelobates cultripes</name>
    <name type="common">Western spadefoot toad</name>
    <dbReference type="NCBI Taxonomy" id="61616"/>
    <lineage>
        <taxon>Eukaryota</taxon>
        <taxon>Metazoa</taxon>
        <taxon>Chordata</taxon>
        <taxon>Craniata</taxon>
        <taxon>Vertebrata</taxon>
        <taxon>Euteleostomi</taxon>
        <taxon>Amphibia</taxon>
        <taxon>Batrachia</taxon>
        <taxon>Anura</taxon>
        <taxon>Pelobatoidea</taxon>
        <taxon>Pelobatidae</taxon>
        <taxon>Pelobates</taxon>
    </lineage>
</organism>
<accession>A0AAD1TCT2</accession>
<comment type="subcellular location">
    <subcellularLocation>
        <location evidence="1">Membrane</location>
        <topology evidence="1">Single-pass type I membrane protein</topology>
    </subcellularLocation>
</comment>
<evidence type="ECO:0000256" key="9">
    <source>
        <dbReference type="ARBA" id="ARBA00022989"/>
    </source>
</evidence>
<evidence type="ECO:0000256" key="2">
    <source>
        <dbReference type="ARBA" id="ARBA00009634"/>
    </source>
</evidence>
<evidence type="ECO:0000256" key="12">
    <source>
        <dbReference type="ARBA" id="ARBA00023180"/>
    </source>
</evidence>
<reference evidence="16" key="1">
    <citation type="submission" date="2022-03" db="EMBL/GenBank/DDBJ databases">
        <authorList>
            <person name="Alioto T."/>
            <person name="Alioto T."/>
            <person name="Gomez Garrido J."/>
        </authorList>
    </citation>
    <scope>NUCLEOTIDE SEQUENCE</scope>
</reference>
<comment type="similarity">
    <text evidence="2">Belongs to the Toll-like receptor family.</text>
</comment>
<evidence type="ECO:0000313" key="17">
    <source>
        <dbReference type="Proteomes" id="UP001295444"/>
    </source>
</evidence>
<gene>
    <name evidence="16" type="ORF">PECUL_23A020073</name>
</gene>
<evidence type="ECO:0000256" key="14">
    <source>
        <dbReference type="SAM" id="SignalP"/>
    </source>
</evidence>
<protein>
    <submittedName>
        <fullName evidence="16">Toll-like receptor 13</fullName>
    </submittedName>
</protein>
<dbReference type="SMART" id="SM00365">
    <property type="entry name" value="LRR_SD22"/>
    <property type="match status" value="7"/>
</dbReference>
<dbReference type="GO" id="GO:0002224">
    <property type="term" value="P:toll-like receptor signaling pathway"/>
    <property type="evidence" value="ECO:0007669"/>
    <property type="project" value="TreeGrafter"/>
</dbReference>
<keyword evidence="11 16" id="KW-0675">Receptor</keyword>
<dbReference type="SUPFAM" id="SSF52058">
    <property type="entry name" value="L domain-like"/>
    <property type="match status" value="1"/>
</dbReference>
<dbReference type="InterPro" id="IPR001611">
    <property type="entry name" value="Leu-rich_rpt"/>
</dbReference>
<dbReference type="InterPro" id="IPR032675">
    <property type="entry name" value="LRR_dom_sf"/>
</dbReference>
<keyword evidence="5" id="KW-0812">Transmembrane</keyword>
<dbReference type="Pfam" id="PF13855">
    <property type="entry name" value="LRR_8"/>
    <property type="match status" value="2"/>
</dbReference>